<reference evidence="3" key="1">
    <citation type="journal article" date="2014" name="Proc. Natl. Acad. Sci. U.S.A.">
        <title>Extensive sampling of basidiomycete genomes demonstrates inadequacy of the white-rot/brown-rot paradigm for wood decay fungi.</title>
        <authorList>
            <person name="Riley R."/>
            <person name="Salamov A.A."/>
            <person name="Brown D.W."/>
            <person name="Nagy L.G."/>
            <person name="Floudas D."/>
            <person name="Held B.W."/>
            <person name="Levasseur A."/>
            <person name="Lombard V."/>
            <person name="Morin E."/>
            <person name="Otillar R."/>
            <person name="Lindquist E.A."/>
            <person name="Sun H."/>
            <person name="LaButti K.M."/>
            <person name="Schmutz J."/>
            <person name="Jabbour D."/>
            <person name="Luo H."/>
            <person name="Baker S.E."/>
            <person name="Pisabarro A.G."/>
            <person name="Walton J.D."/>
            <person name="Blanchette R.A."/>
            <person name="Henrissat B."/>
            <person name="Martin F."/>
            <person name="Cullen D."/>
            <person name="Hibbett D.S."/>
            <person name="Grigoriev I.V."/>
        </authorList>
    </citation>
    <scope>NUCLEOTIDE SEQUENCE [LARGE SCALE GENOMIC DNA]</scope>
    <source>
        <strain evidence="3">MUCL 33604</strain>
    </source>
</reference>
<dbReference type="EMBL" id="KL197795">
    <property type="protein sequence ID" value="KDQ49211.1"/>
    <property type="molecule type" value="Genomic_DNA"/>
</dbReference>
<evidence type="ECO:0000313" key="3">
    <source>
        <dbReference type="Proteomes" id="UP000027265"/>
    </source>
</evidence>
<dbReference type="AlphaFoldDB" id="A0A067PFE9"/>
<sequence>MKKQILTKTEELKILQLMAVDEMLLMFTLIIPPGVAVHPRGSAATKDSYLLLANKSTLSRPSTPAGTSINVNGKHPRSNTHSASIRQGDWLKHTHTALQEWQYSTKRSKHAPAPFTSEAILPNKTLTMLALNPALQNIEDLNPPWMLVLDHGDDVLAVLACVDEAEQLEKEQRKESRRDLRRLEKENRGTEQHEMHTGSANVPNSALSDSSINNRVQPPDWVQFVWNSSDQVSAFKLYIDVDETTYAPAI</sequence>
<dbReference type="Proteomes" id="UP000027265">
    <property type="component" value="Unassembled WGS sequence"/>
</dbReference>
<feature type="compositionally biased region" description="Polar residues" evidence="1">
    <location>
        <begin position="59"/>
        <end position="71"/>
    </location>
</feature>
<accession>A0A067PFE9</accession>
<name>A0A067PFE9_9AGAM</name>
<proteinExistence type="predicted"/>
<protein>
    <submittedName>
        <fullName evidence="2">Uncharacterized protein</fullName>
    </submittedName>
</protein>
<gene>
    <name evidence="2" type="ORF">JAAARDRAFT_201073</name>
</gene>
<dbReference type="HOGENOM" id="CLU_1111543_0_0_1"/>
<dbReference type="InParanoid" id="A0A067PFE9"/>
<evidence type="ECO:0000256" key="1">
    <source>
        <dbReference type="SAM" id="MobiDB-lite"/>
    </source>
</evidence>
<organism evidence="2 3">
    <name type="scientific">Jaapia argillacea MUCL 33604</name>
    <dbReference type="NCBI Taxonomy" id="933084"/>
    <lineage>
        <taxon>Eukaryota</taxon>
        <taxon>Fungi</taxon>
        <taxon>Dikarya</taxon>
        <taxon>Basidiomycota</taxon>
        <taxon>Agaricomycotina</taxon>
        <taxon>Agaricomycetes</taxon>
        <taxon>Agaricomycetidae</taxon>
        <taxon>Jaapiales</taxon>
        <taxon>Jaapiaceae</taxon>
        <taxon>Jaapia</taxon>
    </lineage>
</organism>
<feature type="compositionally biased region" description="Polar residues" evidence="1">
    <location>
        <begin position="198"/>
        <end position="213"/>
    </location>
</feature>
<feature type="region of interest" description="Disordered" evidence="1">
    <location>
        <begin position="59"/>
        <end position="82"/>
    </location>
</feature>
<feature type="region of interest" description="Disordered" evidence="1">
    <location>
        <begin position="170"/>
        <end position="213"/>
    </location>
</feature>
<keyword evidence="3" id="KW-1185">Reference proteome</keyword>
<feature type="compositionally biased region" description="Basic and acidic residues" evidence="1">
    <location>
        <begin position="170"/>
        <end position="196"/>
    </location>
</feature>
<evidence type="ECO:0000313" key="2">
    <source>
        <dbReference type="EMBL" id="KDQ49211.1"/>
    </source>
</evidence>